<dbReference type="EMBL" id="VSSQ01008574">
    <property type="protein sequence ID" value="MPM39244.1"/>
    <property type="molecule type" value="Genomic_DNA"/>
</dbReference>
<dbReference type="SUPFAM" id="SSF56219">
    <property type="entry name" value="DNase I-like"/>
    <property type="match status" value="1"/>
</dbReference>
<name>A0A644ZNF1_9ZZZZ</name>
<sequence>MSENYIIRAIQAEQVRELIDTTKHPVILCGDLNDTPKSFVYSKVKGNDLIDSFGVKGLGIGGTYRWSLNLLRIDYIMHSKHFKTLKYEMEPAKLSDHKPIFSVLEYQN</sequence>
<dbReference type="GO" id="GO:0003824">
    <property type="term" value="F:catalytic activity"/>
    <property type="evidence" value="ECO:0007669"/>
    <property type="project" value="InterPro"/>
</dbReference>
<dbReference type="InterPro" id="IPR036691">
    <property type="entry name" value="Endo/exonu/phosph_ase_sf"/>
</dbReference>
<protein>
    <recommendedName>
        <fullName evidence="1">Endonuclease/exonuclease/phosphatase domain-containing protein</fullName>
    </recommendedName>
</protein>
<dbReference type="Gene3D" id="3.60.10.10">
    <property type="entry name" value="Endonuclease/exonuclease/phosphatase"/>
    <property type="match status" value="1"/>
</dbReference>
<evidence type="ECO:0000313" key="2">
    <source>
        <dbReference type="EMBL" id="MPM39244.1"/>
    </source>
</evidence>
<proteinExistence type="predicted"/>
<dbReference type="InterPro" id="IPR005135">
    <property type="entry name" value="Endo/exonuclease/phosphatase"/>
</dbReference>
<accession>A0A644ZNF1</accession>
<gene>
    <name evidence="2" type="ORF">SDC9_85877</name>
</gene>
<feature type="domain" description="Endonuclease/exonuclease/phosphatase" evidence="1">
    <location>
        <begin position="7"/>
        <end position="97"/>
    </location>
</feature>
<dbReference type="Pfam" id="PF03372">
    <property type="entry name" value="Exo_endo_phos"/>
    <property type="match status" value="1"/>
</dbReference>
<reference evidence="2" key="1">
    <citation type="submission" date="2019-08" db="EMBL/GenBank/DDBJ databases">
        <authorList>
            <person name="Kucharzyk K."/>
            <person name="Murdoch R.W."/>
            <person name="Higgins S."/>
            <person name="Loffler F."/>
        </authorList>
    </citation>
    <scope>NUCLEOTIDE SEQUENCE</scope>
</reference>
<evidence type="ECO:0000259" key="1">
    <source>
        <dbReference type="Pfam" id="PF03372"/>
    </source>
</evidence>
<dbReference type="AlphaFoldDB" id="A0A644ZNF1"/>
<organism evidence="2">
    <name type="scientific">bioreactor metagenome</name>
    <dbReference type="NCBI Taxonomy" id="1076179"/>
    <lineage>
        <taxon>unclassified sequences</taxon>
        <taxon>metagenomes</taxon>
        <taxon>ecological metagenomes</taxon>
    </lineage>
</organism>
<comment type="caution">
    <text evidence="2">The sequence shown here is derived from an EMBL/GenBank/DDBJ whole genome shotgun (WGS) entry which is preliminary data.</text>
</comment>